<protein>
    <submittedName>
        <fullName evidence="1">Uncharacterized protein</fullName>
    </submittedName>
</protein>
<gene>
    <name evidence="1" type="ORF">BHC47_07235</name>
</gene>
<evidence type="ECO:0000313" key="1">
    <source>
        <dbReference type="EMBL" id="PIT61078.1"/>
    </source>
</evidence>
<proteinExistence type="predicted"/>
<sequence>MNVKPIETKYGLIIGRDALIISETELSLYPLNFVIKTSLSLSCCEPALIDASDVNVDFLFSNIKKLTIYNLDDYPYENNSKSCFDLIENTNEGEPLHIILSTYDHIFDIIGNFEIKYS</sequence>
<organism evidence="1 2">
    <name type="scientific">Snodgrassella alvi</name>
    <dbReference type="NCBI Taxonomy" id="1196083"/>
    <lineage>
        <taxon>Bacteria</taxon>
        <taxon>Pseudomonadati</taxon>
        <taxon>Pseudomonadota</taxon>
        <taxon>Betaproteobacteria</taxon>
        <taxon>Neisseriales</taxon>
        <taxon>Neisseriaceae</taxon>
        <taxon>Snodgrassella</taxon>
    </lineage>
</organism>
<comment type="caution">
    <text evidence="1">The sequence shown here is derived from an EMBL/GenBank/DDBJ whole genome shotgun (WGS) entry which is preliminary data.</text>
</comment>
<dbReference type="AlphaFoldDB" id="A0A2N9Y236"/>
<reference evidence="1 2" key="1">
    <citation type="journal article" date="2017" name="MBio">
        <title>Type VI secretion-mediated competition in the bee gut microbiome.</title>
        <authorList>
            <person name="Steele M.I."/>
            <person name="Kwong W.K."/>
            <person name="Powell J.E."/>
            <person name="Whiteley M."/>
            <person name="Moran N.A."/>
        </authorList>
    </citation>
    <scope>NUCLEOTIDE SEQUENCE [LARGE SCALE GENOMIC DNA]</scope>
    <source>
        <strain evidence="1 2">PEB0171</strain>
    </source>
</reference>
<name>A0A2N9Y236_9NEIS</name>
<dbReference type="Proteomes" id="UP000231094">
    <property type="component" value="Unassembled WGS sequence"/>
</dbReference>
<accession>A0A2N9Y236</accession>
<evidence type="ECO:0000313" key="2">
    <source>
        <dbReference type="Proteomes" id="UP000231094"/>
    </source>
</evidence>
<dbReference type="RefSeq" id="WP_100115882.1">
    <property type="nucleotide sequence ID" value="NZ_MEIV01000070.1"/>
</dbReference>
<dbReference type="EMBL" id="MEIV01000070">
    <property type="protein sequence ID" value="PIT61078.1"/>
    <property type="molecule type" value="Genomic_DNA"/>
</dbReference>